<reference evidence="1" key="2">
    <citation type="submission" date="2019-01" db="EMBL/GenBank/DDBJ databases">
        <authorList>
            <consortium name="NCBI Pathogen Detection Project"/>
        </authorList>
    </citation>
    <scope>NUCLEOTIDE SEQUENCE</scope>
    <source>
        <strain evidence="1">BCW_3452</strain>
    </source>
</reference>
<comment type="caution">
    <text evidence="1">The sequence shown here is derived from an EMBL/GenBank/DDBJ whole genome shotgun (WGS) entry which is preliminary data.</text>
</comment>
<name>A0A8H9N1R5_VIBVL</name>
<sequence>MLELPPIELSLKRNEITNLFYFVDTSIEDERIAVFDEYLTKHLTKPSVYSYVTTINEERREFHLSRKTDFSFEQWIDYPAYLTWKNTFHIRYKQHLEHLGIKHTNPFIHPDDINRVAFKAKQSDLELPPLSEIHQLIKTDKYLSH</sequence>
<dbReference type="EMBL" id="DACRBY010000020">
    <property type="protein sequence ID" value="HAS8541236.1"/>
    <property type="molecule type" value="Genomic_DNA"/>
</dbReference>
<accession>A0A8H9N1R5</accession>
<gene>
    <name evidence="1" type="ORF">I7730_15750</name>
</gene>
<proteinExistence type="predicted"/>
<dbReference type="AlphaFoldDB" id="A0A8H9N1R5"/>
<dbReference type="Proteomes" id="UP000863257">
    <property type="component" value="Unassembled WGS sequence"/>
</dbReference>
<evidence type="ECO:0000313" key="1">
    <source>
        <dbReference type="EMBL" id="HAS8541236.1"/>
    </source>
</evidence>
<organism evidence="1">
    <name type="scientific">Vibrio vulnificus</name>
    <dbReference type="NCBI Taxonomy" id="672"/>
    <lineage>
        <taxon>Bacteria</taxon>
        <taxon>Pseudomonadati</taxon>
        <taxon>Pseudomonadota</taxon>
        <taxon>Gammaproteobacteria</taxon>
        <taxon>Vibrionales</taxon>
        <taxon>Vibrionaceae</taxon>
        <taxon>Vibrio</taxon>
    </lineage>
</organism>
<protein>
    <submittedName>
        <fullName evidence="1">Uncharacterized protein</fullName>
    </submittedName>
</protein>
<reference evidence="1" key="1">
    <citation type="journal article" date="2018" name="Genome Biol.">
        <title>SKESA: strategic k-mer extension for scrupulous assemblies.</title>
        <authorList>
            <person name="Souvorov A."/>
            <person name="Agarwala R."/>
            <person name="Lipman D.J."/>
        </authorList>
    </citation>
    <scope>NUCLEOTIDE SEQUENCE</scope>
    <source>
        <strain evidence="1">BCW_3452</strain>
    </source>
</reference>